<dbReference type="Proteomes" id="UP001652661">
    <property type="component" value="Chromosome 3R"/>
</dbReference>
<accession>A0A6P4JLR2</accession>
<feature type="transmembrane region" description="Helical" evidence="10">
    <location>
        <begin position="231"/>
        <end position="257"/>
    </location>
</feature>
<name>A0A6P4JLR2_DROKI</name>
<evidence type="ECO:0000256" key="7">
    <source>
        <dbReference type="ARBA" id="ARBA00023098"/>
    </source>
</evidence>
<protein>
    <recommendedName>
        <fullName evidence="10">Elongation of very long chain fatty acids protein</fullName>
        <ecNumber evidence="10">2.3.1.199</ecNumber>
    </recommendedName>
    <alternativeName>
        <fullName evidence="10">Very-long-chain 3-oxoacyl-CoA synthase</fullName>
    </alternativeName>
</protein>
<feature type="transmembrane region" description="Helical" evidence="10">
    <location>
        <begin position="162"/>
        <end position="181"/>
    </location>
</feature>
<dbReference type="GO" id="GO:0042761">
    <property type="term" value="P:very long-chain fatty acid biosynthetic process"/>
    <property type="evidence" value="ECO:0007669"/>
    <property type="project" value="TreeGrafter"/>
</dbReference>
<evidence type="ECO:0000256" key="3">
    <source>
        <dbReference type="ARBA" id="ARBA00022679"/>
    </source>
</evidence>
<evidence type="ECO:0000256" key="4">
    <source>
        <dbReference type="ARBA" id="ARBA00022692"/>
    </source>
</evidence>
<dbReference type="InterPro" id="IPR030457">
    <property type="entry name" value="ELO_CS"/>
</dbReference>
<comment type="subcellular location">
    <subcellularLocation>
        <location evidence="1">Membrane</location>
        <topology evidence="1">Multi-pass membrane protein</topology>
    </subcellularLocation>
</comment>
<feature type="transmembrane region" description="Helical" evidence="10">
    <location>
        <begin position="135"/>
        <end position="156"/>
    </location>
</feature>
<evidence type="ECO:0000256" key="2">
    <source>
        <dbReference type="ARBA" id="ARBA00022516"/>
    </source>
</evidence>
<reference evidence="12" key="1">
    <citation type="submission" date="2025-08" db="UniProtKB">
        <authorList>
            <consortium name="RefSeq"/>
        </authorList>
    </citation>
    <scope>IDENTIFICATION</scope>
    <source>
        <strain evidence="12">14028-0561.14</strain>
        <tissue evidence="12">Whole fly</tissue>
    </source>
</reference>
<dbReference type="GO" id="GO:0034625">
    <property type="term" value="P:fatty acid elongation, monounsaturated fatty acid"/>
    <property type="evidence" value="ECO:0007669"/>
    <property type="project" value="TreeGrafter"/>
</dbReference>
<dbReference type="InterPro" id="IPR002076">
    <property type="entry name" value="ELO_fam"/>
</dbReference>
<dbReference type="PANTHER" id="PTHR11157:SF116">
    <property type="entry name" value="ELONGATION OF VERY LONG CHAIN FATTY ACIDS PROTEIN-RELATED"/>
    <property type="match status" value="1"/>
</dbReference>
<evidence type="ECO:0000256" key="9">
    <source>
        <dbReference type="ARBA" id="ARBA00023160"/>
    </source>
</evidence>
<dbReference type="EC" id="2.3.1.199" evidence="10"/>
<dbReference type="GO" id="GO:0009922">
    <property type="term" value="F:fatty acid elongase activity"/>
    <property type="evidence" value="ECO:0007669"/>
    <property type="project" value="UniProtKB-EC"/>
</dbReference>
<dbReference type="AlphaFoldDB" id="A0A6P4JLR2"/>
<keyword evidence="9 10" id="KW-0275">Fatty acid biosynthesis</keyword>
<feature type="transmembrane region" description="Helical" evidence="10">
    <location>
        <begin position="107"/>
        <end position="128"/>
    </location>
</feature>
<sequence>MLTTIVDFLYRDPADPVLLPLVASPRPVLGILATYLLFVKVLGPWLMANRKPFDLRGLIRVYNVIQILFNIVMFILATHFMLGPGNFNFRCITNLPLDHEYKTLERWITYAYFANKLIDLIETIFFVLRKKDSQISFLHVFHHVYMLYISFAYIYYHGYGGHGFFICYFNVIVHIIMYTYYYQSQTASESERRDRLWWKKYITIVQLVQFVIILSHSIYTLNQPDCPTARFSASAAGGVSVIFIILFINFYTHAYILSKKDERKVQ</sequence>
<keyword evidence="3 10" id="KW-0808">Transferase</keyword>
<feature type="transmembrane region" description="Helical" evidence="10">
    <location>
        <begin position="67"/>
        <end position="87"/>
    </location>
</feature>
<evidence type="ECO:0000256" key="5">
    <source>
        <dbReference type="ARBA" id="ARBA00022832"/>
    </source>
</evidence>
<feature type="transmembrane region" description="Helical" evidence="10">
    <location>
        <begin position="28"/>
        <end position="47"/>
    </location>
</feature>
<dbReference type="OrthoDB" id="434092at2759"/>
<dbReference type="GO" id="GO:0034626">
    <property type="term" value="P:fatty acid elongation, polyunsaturated fatty acid"/>
    <property type="evidence" value="ECO:0007669"/>
    <property type="project" value="TreeGrafter"/>
</dbReference>
<dbReference type="Pfam" id="PF01151">
    <property type="entry name" value="ELO"/>
    <property type="match status" value="1"/>
</dbReference>
<dbReference type="GO" id="GO:0019367">
    <property type="term" value="P:fatty acid elongation, saturated fatty acid"/>
    <property type="evidence" value="ECO:0007669"/>
    <property type="project" value="TreeGrafter"/>
</dbReference>
<evidence type="ECO:0000256" key="6">
    <source>
        <dbReference type="ARBA" id="ARBA00022989"/>
    </source>
</evidence>
<organism evidence="11 12">
    <name type="scientific">Drosophila kikkawai</name>
    <name type="common">Fruit fly</name>
    <dbReference type="NCBI Taxonomy" id="30033"/>
    <lineage>
        <taxon>Eukaryota</taxon>
        <taxon>Metazoa</taxon>
        <taxon>Ecdysozoa</taxon>
        <taxon>Arthropoda</taxon>
        <taxon>Hexapoda</taxon>
        <taxon>Insecta</taxon>
        <taxon>Pterygota</taxon>
        <taxon>Neoptera</taxon>
        <taxon>Endopterygota</taxon>
        <taxon>Diptera</taxon>
        <taxon>Brachycera</taxon>
        <taxon>Muscomorpha</taxon>
        <taxon>Ephydroidea</taxon>
        <taxon>Drosophilidae</taxon>
        <taxon>Drosophila</taxon>
        <taxon>Sophophora</taxon>
    </lineage>
</organism>
<comment type="similarity">
    <text evidence="10">Belongs to the ELO family.</text>
</comment>
<gene>
    <name evidence="12" type="primary">LOC108084066</name>
</gene>
<comment type="catalytic activity">
    <reaction evidence="10">
        <text>a very-long-chain acyl-CoA + malonyl-CoA + H(+) = a very-long-chain 3-oxoacyl-CoA + CO2 + CoA</text>
        <dbReference type="Rhea" id="RHEA:32727"/>
        <dbReference type="ChEBI" id="CHEBI:15378"/>
        <dbReference type="ChEBI" id="CHEBI:16526"/>
        <dbReference type="ChEBI" id="CHEBI:57287"/>
        <dbReference type="ChEBI" id="CHEBI:57384"/>
        <dbReference type="ChEBI" id="CHEBI:90725"/>
        <dbReference type="ChEBI" id="CHEBI:90736"/>
        <dbReference type="EC" id="2.3.1.199"/>
    </reaction>
</comment>
<evidence type="ECO:0000256" key="1">
    <source>
        <dbReference type="ARBA" id="ARBA00004141"/>
    </source>
</evidence>
<evidence type="ECO:0000313" key="12">
    <source>
        <dbReference type="RefSeq" id="XP_017035574.1"/>
    </source>
</evidence>
<dbReference type="GO" id="GO:0005789">
    <property type="term" value="C:endoplasmic reticulum membrane"/>
    <property type="evidence" value="ECO:0007669"/>
    <property type="project" value="TreeGrafter"/>
</dbReference>
<keyword evidence="2 10" id="KW-0444">Lipid biosynthesis</keyword>
<feature type="transmembrane region" description="Helical" evidence="10">
    <location>
        <begin position="201"/>
        <end position="219"/>
    </location>
</feature>
<keyword evidence="5 10" id="KW-0276">Fatty acid metabolism</keyword>
<keyword evidence="11" id="KW-1185">Reference proteome</keyword>
<keyword evidence="8 10" id="KW-0472">Membrane</keyword>
<evidence type="ECO:0000313" key="11">
    <source>
        <dbReference type="Proteomes" id="UP001652661"/>
    </source>
</evidence>
<dbReference type="PANTHER" id="PTHR11157">
    <property type="entry name" value="FATTY ACID ACYL TRANSFERASE-RELATED"/>
    <property type="match status" value="1"/>
</dbReference>
<evidence type="ECO:0000256" key="10">
    <source>
        <dbReference type="RuleBase" id="RU361115"/>
    </source>
</evidence>
<dbReference type="RefSeq" id="XP_017035574.1">
    <property type="nucleotide sequence ID" value="XM_017180085.3"/>
</dbReference>
<keyword evidence="6 10" id="KW-1133">Transmembrane helix</keyword>
<keyword evidence="4 10" id="KW-0812">Transmembrane</keyword>
<dbReference type="GeneID" id="108084066"/>
<dbReference type="GO" id="GO:0030148">
    <property type="term" value="P:sphingolipid biosynthetic process"/>
    <property type="evidence" value="ECO:0007669"/>
    <property type="project" value="TreeGrafter"/>
</dbReference>
<keyword evidence="7 10" id="KW-0443">Lipid metabolism</keyword>
<dbReference type="PROSITE" id="PS01188">
    <property type="entry name" value="ELO"/>
    <property type="match status" value="1"/>
</dbReference>
<proteinExistence type="inferred from homology"/>
<evidence type="ECO:0000256" key="8">
    <source>
        <dbReference type="ARBA" id="ARBA00023136"/>
    </source>
</evidence>